<dbReference type="PANTHER" id="PTHR43669">
    <property type="entry name" value="5-KETO-D-GLUCONATE 5-REDUCTASE"/>
    <property type="match status" value="1"/>
</dbReference>
<reference evidence="4" key="1">
    <citation type="submission" date="2022-06" db="EMBL/GenBank/DDBJ databases">
        <title>Complete genome sequences of two strains of the flax pathogen Septoria linicola.</title>
        <authorList>
            <person name="Lapalu N."/>
            <person name="Simon A."/>
            <person name="Demenou B."/>
            <person name="Paumier D."/>
            <person name="Guillot M.-P."/>
            <person name="Gout L."/>
            <person name="Valade R."/>
        </authorList>
    </citation>
    <scope>NUCLEOTIDE SEQUENCE</scope>
    <source>
        <strain evidence="4">SE15195</strain>
    </source>
</reference>
<protein>
    <submittedName>
        <fullName evidence="4">NAD(P)-binding domain superfamily</fullName>
    </submittedName>
</protein>
<dbReference type="AlphaFoldDB" id="A0A9Q9ENK5"/>
<keyword evidence="3" id="KW-0175">Coiled coil</keyword>
<dbReference type="Gene3D" id="3.40.50.720">
    <property type="entry name" value="NAD(P)-binding Rossmann-like Domain"/>
    <property type="match status" value="1"/>
</dbReference>
<organism evidence="4 5">
    <name type="scientific">Septoria linicola</name>
    <dbReference type="NCBI Taxonomy" id="215465"/>
    <lineage>
        <taxon>Eukaryota</taxon>
        <taxon>Fungi</taxon>
        <taxon>Dikarya</taxon>
        <taxon>Ascomycota</taxon>
        <taxon>Pezizomycotina</taxon>
        <taxon>Dothideomycetes</taxon>
        <taxon>Dothideomycetidae</taxon>
        <taxon>Mycosphaerellales</taxon>
        <taxon>Mycosphaerellaceae</taxon>
        <taxon>Septoria</taxon>
    </lineage>
</organism>
<evidence type="ECO:0000256" key="3">
    <source>
        <dbReference type="SAM" id="Coils"/>
    </source>
</evidence>
<proteinExistence type="inferred from homology"/>
<comment type="similarity">
    <text evidence="1">Belongs to the short-chain dehydrogenases/reductases (SDR) family.</text>
</comment>
<accession>A0A9Q9ENK5</accession>
<dbReference type="Proteomes" id="UP001056384">
    <property type="component" value="Chromosome 9"/>
</dbReference>
<dbReference type="GO" id="GO:0016491">
    <property type="term" value="F:oxidoreductase activity"/>
    <property type="evidence" value="ECO:0007669"/>
    <property type="project" value="UniProtKB-KW"/>
</dbReference>
<evidence type="ECO:0000313" key="5">
    <source>
        <dbReference type="Proteomes" id="UP001056384"/>
    </source>
</evidence>
<gene>
    <name evidence="4" type="ORF">Slin15195_G104690</name>
</gene>
<dbReference type="PANTHER" id="PTHR43669:SF3">
    <property type="entry name" value="ALCOHOL DEHYDROGENASE, PUTATIVE (AFU_ORTHOLOGUE AFUA_3G03445)-RELATED"/>
    <property type="match status" value="1"/>
</dbReference>
<dbReference type="Pfam" id="PF00106">
    <property type="entry name" value="adh_short"/>
    <property type="match status" value="1"/>
</dbReference>
<evidence type="ECO:0000256" key="2">
    <source>
        <dbReference type="ARBA" id="ARBA00023002"/>
    </source>
</evidence>
<feature type="coiled-coil region" evidence="3">
    <location>
        <begin position="11"/>
        <end position="38"/>
    </location>
</feature>
<dbReference type="SUPFAM" id="SSF51735">
    <property type="entry name" value="NAD(P)-binding Rossmann-fold domains"/>
    <property type="match status" value="1"/>
</dbReference>
<keyword evidence="2" id="KW-0560">Oxidoreductase</keyword>
<evidence type="ECO:0000313" key="4">
    <source>
        <dbReference type="EMBL" id="USW57150.1"/>
    </source>
</evidence>
<dbReference type="EMBL" id="CP099426">
    <property type="protein sequence ID" value="USW57150.1"/>
    <property type="molecule type" value="Genomic_DNA"/>
</dbReference>
<keyword evidence="5" id="KW-1185">Reference proteome</keyword>
<sequence length="187" mass="20982">MAPVLKHFSKIVLLARNAQRLEQEKRQVEEAAQEIGREVGVTALPTDLANFDHLRASLQAIEKLGEVSTVFFNAAWIKPSDVLTTTVEEIEEDFRVSTLALYITAQWALPELLEASRPRPSFIVTSSHLPEQPLPFLLSLIHIGCVKIAGSVSVQEKNLNPNNIAKEIVQFYEREEEQWGADLVLEP</sequence>
<evidence type="ECO:0000256" key="1">
    <source>
        <dbReference type="ARBA" id="ARBA00006484"/>
    </source>
</evidence>
<dbReference type="InterPro" id="IPR002347">
    <property type="entry name" value="SDR_fam"/>
</dbReference>
<name>A0A9Q9ENK5_9PEZI</name>
<dbReference type="InterPro" id="IPR036291">
    <property type="entry name" value="NAD(P)-bd_dom_sf"/>
</dbReference>